<evidence type="ECO:0000259" key="2">
    <source>
        <dbReference type="PROSITE" id="PS50826"/>
    </source>
</evidence>
<dbReference type="InterPro" id="IPR058732">
    <property type="entry name" value="RUNDC1_M"/>
</dbReference>
<gene>
    <name evidence="3" type="ORF">RUM43_011782</name>
</gene>
<accession>A0AAN8S7D9</accession>
<name>A0AAN8S7D9_POLSC</name>
<evidence type="ECO:0000256" key="1">
    <source>
        <dbReference type="SAM" id="MobiDB-lite"/>
    </source>
</evidence>
<dbReference type="Gene3D" id="1.20.58.900">
    <property type="match status" value="1"/>
</dbReference>
<organism evidence="3 4">
    <name type="scientific">Polyplax serrata</name>
    <name type="common">Common mouse louse</name>
    <dbReference type="NCBI Taxonomy" id="468196"/>
    <lineage>
        <taxon>Eukaryota</taxon>
        <taxon>Metazoa</taxon>
        <taxon>Ecdysozoa</taxon>
        <taxon>Arthropoda</taxon>
        <taxon>Hexapoda</taxon>
        <taxon>Insecta</taxon>
        <taxon>Pterygota</taxon>
        <taxon>Neoptera</taxon>
        <taxon>Paraneoptera</taxon>
        <taxon>Psocodea</taxon>
        <taxon>Troctomorpha</taxon>
        <taxon>Phthiraptera</taxon>
        <taxon>Anoplura</taxon>
        <taxon>Polyplacidae</taxon>
        <taxon>Polyplax</taxon>
    </lineage>
</organism>
<dbReference type="Pfam" id="PF02759">
    <property type="entry name" value="RUN"/>
    <property type="match status" value="1"/>
</dbReference>
<proteinExistence type="predicted"/>
<dbReference type="InterPro" id="IPR037213">
    <property type="entry name" value="Run_dom_sf"/>
</dbReference>
<dbReference type="PANTHER" id="PTHR15591:SF19">
    <property type="entry name" value="RUN DOMAIN-CONTAINING PROTEIN 1 ISOFORM X1"/>
    <property type="match status" value="1"/>
</dbReference>
<dbReference type="PROSITE" id="PS50826">
    <property type="entry name" value="RUN"/>
    <property type="match status" value="1"/>
</dbReference>
<dbReference type="SMART" id="SM00593">
    <property type="entry name" value="RUN"/>
    <property type="match status" value="1"/>
</dbReference>
<protein>
    <recommendedName>
        <fullName evidence="2">RUN domain-containing protein</fullName>
    </recommendedName>
</protein>
<feature type="region of interest" description="Disordered" evidence="1">
    <location>
        <begin position="8"/>
        <end position="28"/>
    </location>
</feature>
<dbReference type="InterPro" id="IPR004012">
    <property type="entry name" value="Run_dom"/>
</dbReference>
<dbReference type="PANTHER" id="PTHR15591">
    <property type="entry name" value="RUN AND SH3 DOMAIN CONTAINING"/>
    <property type="match status" value="1"/>
</dbReference>
<dbReference type="Proteomes" id="UP001372834">
    <property type="component" value="Unassembled WGS sequence"/>
</dbReference>
<dbReference type="CDD" id="cd17683">
    <property type="entry name" value="RUN_RUNDC1"/>
    <property type="match status" value="1"/>
</dbReference>
<dbReference type="EMBL" id="JAWJWE010000005">
    <property type="protein sequence ID" value="KAK6634381.1"/>
    <property type="molecule type" value="Genomic_DNA"/>
</dbReference>
<dbReference type="AlphaFoldDB" id="A0AAN8S7D9"/>
<dbReference type="Pfam" id="PF26030">
    <property type="entry name" value="RUNDC1"/>
    <property type="match status" value="1"/>
</dbReference>
<evidence type="ECO:0000313" key="3">
    <source>
        <dbReference type="EMBL" id="KAK6634381.1"/>
    </source>
</evidence>
<comment type="caution">
    <text evidence="3">The sequence shown here is derived from an EMBL/GenBank/DDBJ whole genome shotgun (WGS) entry which is preliminary data.</text>
</comment>
<feature type="domain" description="RUN" evidence="2">
    <location>
        <begin position="381"/>
        <end position="560"/>
    </location>
</feature>
<evidence type="ECO:0000313" key="4">
    <source>
        <dbReference type="Proteomes" id="UP001372834"/>
    </source>
</evidence>
<sequence length="571" mass="64683">MENLVELKIGSNEGEDLDEGPSGERWPPLGAAAVEDEQICCRDYDAGLVSESERLRDLEEQQELLNSSLIALTTHFAQVQFRLRQIIDAPAQDREVLLQDLEEFAFKGIPDMPAAGCQMILHQDSKEFEAAIAAQRMKQKELIGQLKVQLEELENYAYEMGEAGLPQNVIMEKQKVIIDELKDKLNLNVDDIDHLTLEDIRHQVDSAIGQLVSPLKMKEQLVTQLKTQIVDLERFIEFLQGDSENWTASEAAKFLGMRTCKCSCPVHSKDEEKFSSKHNVWKSNTEPSRKTEEVREKTLNIIRRVAALLQIFAVSQFGCGSSLVRLNSLKKSMKVHHWGDLRARLELAVVNILALAADQEAQDSYDYSTDSETYISESNAKMTTAVRKQLAITIRDLMEHGLVSADVSNSLVPFMGCFATRSKELPSMHAWELVLRYYDIKNGARFNSTPVRKLSQSFNLNIVGSRAISNKQSMLSAIGNIVSLHTQFKRSYDAQFKAFICAGLNAKKLVVWLRLIFRCQPLIETYYKPWGYVAKTGFEDSLQSLDKLTHLKFDLPVDIAVHQFQNIKDAF</sequence>
<dbReference type="SUPFAM" id="SSF140741">
    <property type="entry name" value="RUN domain-like"/>
    <property type="match status" value="1"/>
</dbReference>
<dbReference type="InterPro" id="IPR047343">
    <property type="entry name" value="RUSC1_2"/>
</dbReference>
<reference evidence="3 4" key="1">
    <citation type="submission" date="2023-10" db="EMBL/GenBank/DDBJ databases">
        <title>Genomes of two closely related lineages of the louse Polyplax serrata with different host specificities.</title>
        <authorList>
            <person name="Martinu J."/>
            <person name="Tarabai H."/>
            <person name="Stefka J."/>
            <person name="Hypsa V."/>
        </authorList>
    </citation>
    <scope>NUCLEOTIDE SEQUENCE [LARGE SCALE GENOMIC DNA]</scope>
    <source>
        <strain evidence="3">HR10_N</strain>
    </source>
</reference>